<dbReference type="Proteomes" id="UP000245412">
    <property type="component" value="Unassembled WGS sequence"/>
</dbReference>
<evidence type="ECO:0000313" key="6">
    <source>
        <dbReference type="Proteomes" id="UP000245412"/>
    </source>
</evidence>
<feature type="domain" description="Xylose isomerase-like TIM barrel" evidence="4">
    <location>
        <begin position="23"/>
        <end position="254"/>
    </location>
</feature>
<sequence>MKELKFSLCLDPVFTDYDYYDRVRIAAELGFDGIELWDISQLDVTKLRNVCETSGIRVANYNCLDAWEQNMSLPFGQIKKTVQESLKKGKELDARNMLVLAGMAEGRGSNPKNILISNLSRIGELSAKEEIHVNLEPLNTLVEHKGYTLDSSADGYEIIKCADCPWIGLVYDIYHMQIMEGNIISNLTRNISLTGHIHTAGCPGRHEHFLGENDYPNILAAAACADYDGYIGLEYFPTYDSRKSASDVLNYLKTYPERI</sequence>
<dbReference type="SUPFAM" id="SSF51658">
    <property type="entry name" value="Xylose isomerase-like"/>
    <property type="match status" value="1"/>
</dbReference>
<comment type="similarity">
    <text evidence="2">Belongs to the hyi family.</text>
</comment>
<dbReference type="RefSeq" id="WP_109625638.1">
    <property type="nucleotide sequence ID" value="NZ_JANKBI010000002.1"/>
</dbReference>
<dbReference type="InterPro" id="IPR026040">
    <property type="entry name" value="HyI-like"/>
</dbReference>
<organism evidence="5 6">
    <name type="scientific">Murimonas intestini</name>
    <dbReference type="NCBI Taxonomy" id="1337051"/>
    <lineage>
        <taxon>Bacteria</taxon>
        <taxon>Bacillati</taxon>
        <taxon>Bacillota</taxon>
        <taxon>Clostridia</taxon>
        <taxon>Lachnospirales</taxon>
        <taxon>Lachnospiraceae</taxon>
        <taxon>Murimonas</taxon>
    </lineage>
</organism>
<dbReference type="Gene3D" id="3.20.20.150">
    <property type="entry name" value="Divalent-metal-dependent TIM barrel enzymes"/>
    <property type="match status" value="1"/>
</dbReference>
<evidence type="ECO:0000256" key="2">
    <source>
        <dbReference type="PIRNR" id="PIRNR006241"/>
    </source>
</evidence>
<gene>
    <name evidence="5" type="ORF">C7383_103392</name>
</gene>
<protein>
    <submittedName>
        <fullName evidence="5">Hydroxypyruvate isomerase</fullName>
    </submittedName>
</protein>
<comment type="caution">
    <text evidence="5">The sequence shown here is derived from an EMBL/GenBank/DDBJ whole genome shotgun (WGS) entry which is preliminary data.</text>
</comment>
<dbReference type="InterPro" id="IPR050417">
    <property type="entry name" value="Sugar_Epim/Isomerase"/>
</dbReference>
<evidence type="ECO:0000313" key="5">
    <source>
        <dbReference type="EMBL" id="PWJ77546.1"/>
    </source>
</evidence>
<dbReference type="PIRSF" id="PIRSF006241">
    <property type="entry name" value="HyI"/>
    <property type="match status" value="1"/>
</dbReference>
<dbReference type="PANTHER" id="PTHR43489:SF3">
    <property type="entry name" value="XYLOSE ISOMERASE DOMAIN PROTEIN TIM BARREL"/>
    <property type="match status" value="1"/>
</dbReference>
<dbReference type="AlphaFoldDB" id="A0AB73T7G0"/>
<feature type="active site" description="Proton donor/acceptor" evidence="3">
    <location>
        <position position="136"/>
    </location>
</feature>
<keyword evidence="6" id="KW-1185">Reference proteome</keyword>
<dbReference type="GO" id="GO:0016853">
    <property type="term" value="F:isomerase activity"/>
    <property type="evidence" value="ECO:0007669"/>
    <property type="project" value="UniProtKB-KW"/>
</dbReference>
<dbReference type="InterPro" id="IPR013022">
    <property type="entry name" value="Xyl_isomerase-like_TIM-brl"/>
</dbReference>
<dbReference type="PANTHER" id="PTHR43489">
    <property type="entry name" value="ISOMERASE"/>
    <property type="match status" value="1"/>
</dbReference>
<evidence type="ECO:0000256" key="3">
    <source>
        <dbReference type="PIRSR" id="PIRSR006241-50"/>
    </source>
</evidence>
<keyword evidence="1 2" id="KW-0413">Isomerase</keyword>
<evidence type="ECO:0000256" key="1">
    <source>
        <dbReference type="ARBA" id="ARBA00023235"/>
    </source>
</evidence>
<accession>A0AB73T7G0</accession>
<name>A0AB73T7G0_9FIRM</name>
<reference evidence="5 6" key="1">
    <citation type="submission" date="2018-05" db="EMBL/GenBank/DDBJ databases">
        <authorList>
            <person name="Goeker M."/>
            <person name="Huntemann M."/>
            <person name="Clum A."/>
            <person name="Pillay M."/>
            <person name="Palaniappan K."/>
            <person name="Varghese N."/>
            <person name="Mikhailova N."/>
            <person name="Stamatis D."/>
            <person name="Reddy T."/>
            <person name="Daum C."/>
            <person name="Shapiro N."/>
            <person name="Ivanova N."/>
            <person name="Kyrpides N."/>
            <person name="Woyke T."/>
        </authorList>
    </citation>
    <scope>NUCLEOTIDE SEQUENCE [LARGE SCALE GENOMIC DNA]</scope>
    <source>
        <strain evidence="5 6">DSM 26524</strain>
    </source>
</reference>
<dbReference type="InterPro" id="IPR036237">
    <property type="entry name" value="Xyl_isomerase-like_sf"/>
</dbReference>
<evidence type="ECO:0000259" key="4">
    <source>
        <dbReference type="Pfam" id="PF01261"/>
    </source>
</evidence>
<dbReference type="EMBL" id="QGGY01000003">
    <property type="protein sequence ID" value="PWJ77546.1"/>
    <property type="molecule type" value="Genomic_DNA"/>
</dbReference>
<dbReference type="Pfam" id="PF01261">
    <property type="entry name" value="AP_endonuc_2"/>
    <property type="match status" value="1"/>
</dbReference>
<feature type="active site" description="Proton donor/acceptor" evidence="3">
    <location>
        <position position="234"/>
    </location>
</feature>
<proteinExistence type="inferred from homology"/>